<keyword evidence="3" id="KW-1185">Reference proteome</keyword>
<comment type="caution">
    <text evidence="2">The sequence shown here is derived from an EMBL/GenBank/DDBJ whole genome shotgun (WGS) entry which is preliminary data.</text>
</comment>
<evidence type="ECO:0000256" key="1">
    <source>
        <dbReference type="SAM" id="Phobius"/>
    </source>
</evidence>
<sequence>MAAGAGPYTPKAGWEWRWFVQACQLCLRAPEALILFAGWVLVAGAVIVGLRPHIPSISAAILLIASMSAASVPAVTACHWFLMRSEGHGGGLGRVLRGSREAALVALAVNSIFILLALLLPPIVPVADIAAGPRPSEIDQVLRGGILTVTAAHVATLIIMPLWLPAIAGLIMPLSQARLSGVLILVRMPRVFLALTVGIFGGIQLARLLPPVVGVAVTFLLISWTYVAAREIFGGISENGERAARLVPST</sequence>
<dbReference type="Proteomes" id="UP001207582">
    <property type="component" value="Unassembled WGS sequence"/>
</dbReference>
<proteinExistence type="predicted"/>
<feature type="transmembrane region" description="Helical" evidence="1">
    <location>
        <begin position="32"/>
        <end position="51"/>
    </location>
</feature>
<feature type="transmembrane region" description="Helical" evidence="1">
    <location>
        <begin position="184"/>
        <end position="203"/>
    </location>
</feature>
<reference evidence="2 3" key="1">
    <citation type="submission" date="2022-10" db="EMBL/GenBank/DDBJ databases">
        <title>Defluviimonas sp. CAU 1641 isolated from mud.</title>
        <authorList>
            <person name="Kim W."/>
        </authorList>
    </citation>
    <scope>NUCLEOTIDE SEQUENCE [LARGE SCALE GENOMIC DNA]</scope>
    <source>
        <strain evidence="2 3">CAU 1641</strain>
    </source>
</reference>
<dbReference type="EMBL" id="JAPDOG010000011">
    <property type="protein sequence ID" value="MCW3782558.1"/>
    <property type="molecule type" value="Genomic_DNA"/>
</dbReference>
<accession>A0ABT3J4G5</accession>
<feature type="transmembrane region" description="Helical" evidence="1">
    <location>
        <begin position="209"/>
        <end position="229"/>
    </location>
</feature>
<feature type="transmembrane region" description="Helical" evidence="1">
    <location>
        <begin position="57"/>
        <end position="82"/>
    </location>
</feature>
<evidence type="ECO:0000313" key="3">
    <source>
        <dbReference type="Proteomes" id="UP001207582"/>
    </source>
</evidence>
<feature type="transmembrane region" description="Helical" evidence="1">
    <location>
        <begin position="144"/>
        <end position="172"/>
    </location>
</feature>
<evidence type="ECO:0000313" key="2">
    <source>
        <dbReference type="EMBL" id="MCW3782558.1"/>
    </source>
</evidence>
<gene>
    <name evidence="2" type="ORF">OM960_13280</name>
</gene>
<name>A0ABT3J4G5_9RHOB</name>
<keyword evidence="1" id="KW-0472">Membrane</keyword>
<organism evidence="2 3">
    <name type="scientific">Defluviimonas salinarum</name>
    <dbReference type="NCBI Taxonomy" id="2992147"/>
    <lineage>
        <taxon>Bacteria</taxon>
        <taxon>Pseudomonadati</taxon>
        <taxon>Pseudomonadota</taxon>
        <taxon>Alphaproteobacteria</taxon>
        <taxon>Rhodobacterales</taxon>
        <taxon>Paracoccaceae</taxon>
        <taxon>Albidovulum</taxon>
    </lineage>
</organism>
<protein>
    <submittedName>
        <fullName evidence="2">Uncharacterized protein</fullName>
    </submittedName>
</protein>
<keyword evidence="1" id="KW-1133">Transmembrane helix</keyword>
<dbReference type="RefSeq" id="WP_264772291.1">
    <property type="nucleotide sequence ID" value="NZ_JAPDOG010000011.1"/>
</dbReference>
<feature type="transmembrane region" description="Helical" evidence="1">
    <location>
        <begin position="103"/>
        <end position="124"/>
    </location>
</feature>
<keyword evidence="1" id="KW-0812">Transmembrane</keyword>